<evidence type="ECO:0000313" key="2">
    <source>
        <dbReference type="EMBL" id="KAH7087543.1"/>
    </source>
</evidence>
<dbReference type="PANTHER" id="PTHR38119">
    <property type="entry name" value="BTB DOMAIN-CONTAINING PROTEIN-RELATED"/>
    <property type="match status" value="1"/>
</dbReference>
<protein>
    <recommendedName>
        <fullName evidence="4">BTB domain-containing protein</fullName>
    </recommendedName>
</protein>
<dbReference type="Proteomes" id="UP000813461">
    <property type="component" value="Unassembled WGS sequence"/>
</dbReference>
<proteinExistence type="predicted"/>
<dbReference type="EMBL" id="JAGMVJ010000009">
    <property type="protein sequence ID" value="KAH7087543.1"/>
    <property type="molecule type" value="Genomic_DNA"/>
</dbReference>
<comment type="caution">
    <text evidence="2">The sequence shown here is derived from an EMBL/GenBank/DDBJ whole genome shotgun (WGS) entry which is preliminary data.</text>
</comment>
<dbReference type="PANTHER" id="PTHR38119:SF1">
    <property type="entry name" value="BTB DOMAIN-CONTAINING PROTEIN"/>
    <property type="match status" value="1"/>
</dbReference>
<feature type="compositionally biased region" description="Basic and acidic residues" evidence="1">
    <location>
        <begin position="1"/>
        <end position="17"/>
    </location>
</feature>
<feature type="region of interest" description="Disordered" evidence="1">
    <location>
        <begin position="1"/>
        <end position="69"/>
    </location>
</feature>
<evidence type="ECO:0000256" key="1">
    <source>
        <dbReference type="SAM" id="MobiDB-lite"/>
    </source>
</evidence>
<accession>A0A8K0R7U2</accession>
<dbReference type="AlphaFoldDB" id="A0A8K0R7U2"/>
<feature type="compositionally biased region" description="Low complexity" evidence="1">
    <location>
        <begin position="49"/>
        <end position="64"/>
    </location>
</feature>
<reference evidence="2" key="1">
    <citation type="journal article" date="2021" name="Nat. Commun.">
        <title>Genetic determinants of endophytism in the Arabidopsis root mycobiome.</title>
        <authorList>
            <person name="Mesny F."/>
            <person name="Miyauchi S."/>
            <person name="Thiergart T."/>
            <person name="Pickel B."/>
            <person name="Atanasova L."/>
            <person name="Karlsson M."/>
            <person name="Huettel B."/>
            <person name="Barry K.W."/>
            <person name="Haridas S."/>
            <person name="Chen C."/>
            <person name="Bauer D."/>
            <person name="Andreopoulos W."/>
            <person name="Pangilinan J."/>
            <person name="LaButti K."/>
            <person name="Riley R."/>
            <person name="Lipzen A."/>
            <person name="Clum A."/>
            <person name="Drula E."/>
            <person name="Henrissat B."/>
            <person name="Kohler A."/>
            <person name="Grigoriev I.V."/>
            <person name="Martin F.M."/>
            <person name="Hacquard S."/>
        </authorList>
    </citation>
    <scope>NUCLEOTIDE SEQUENCE</scope>
    <source>
        <strain evidence="2">MPI-SDFR-AT-0120</strain>
    </source>
</reference>
<evidence type="ECO:0000313" key="3">
    <source>
        <dbReference type="Proteomes" id="UP000813461"/>
    </source>
</evidence>
<dbReference type="OrthoDB" id="5280838at2759"/>
<organism evidence="2 3">
    <name type="scientific">Paraphoma chrysanthemicola</name>
    <dbReference type="NCBI Taxonomy" id="798071"/>
    <lineage>
        <taxon>Eukaryota</taxon>
        <taxon>Fungi</taxon>
        <taxon>Dikarya</taxon>
        <taxon>Ascomycota</taxon>
        <taxon>Pezizomycotina</taxon>
        <taxon>Dothideomycetes</taxon>
        <taxon>Pleosporomycetidae</taxon>
        <taxon>Pleosporales</taxon>
        <taxon>Pleosporineae</taxon>
        <taxon>Phaeosphaeriaceae</taxon>
        <taxon>Paraphoma</taxon>
    </lineage>
</organism>
<keyword evidence="3" id="KW-1185">Reference proteome</keyword>
<feature type="compositionally biased region" description="Low complexity" evidence="1">
    <location>
        <begin position="19"/>
        <end position="33"/>
    </location>
</feature>
<evidence type="ECO:0008006" key="4">
    <source>
        <dbReference type="Google" id="ProtNLM"/>
    </source>
</evidence>
<gene>
    <name evidence="2" type="ORF">FB567DRAFT_525198</name>
</gene>
<sequence>MKRERTPSPDIPHKRELPSMSSNSSLSDSIKASSDLESRVLRASTGPGSIVSTSSSQMSDSNSSDRTLSLAPQHQALQSAIAIMAAPKDGSSITTHAFKSESGLSTPPISLVIPEDSTSGSHDHKPLSVTTCPPPECYPAFHTGNVIIYCNLTTPPRKWQLHSAILARHSSWFREVMHLSPEAGTSFHGWLFFLLEQHDGNIKLVLQRSRPLSDLEVKDHILEVLGIKIEELSDNTSPGTYPTPPASVEPLADSPINTSPNTAHTEAVDNWDQVLASFYAIPPRLPAIDISTTLSTSESLLNIAASLDCVSLLSAPISTALQSHRHALYTHISRDPARYLLLSLILKNSAIYTESLIHIIGAHPCWPWPTKRSVIPDRIQNLVAKKAAELETLCTQTERDLLTLTIKVSKGAVRPDVPSHFDTWFTVQVFRDTLAKQFNALDTDRKKSLKRGTLFRKIRKGGAEYMPYEEVRRLMENVMPSAVEGLEEDLRLLKDYAKGFVEEVCVDEGMAGTDGEGNGEGVGWLTCIKIGNEDIPWLDEWRE</sequence>
<name>A0A8K0R7U2_9PLEO</name>